<dbReference type="InterPro" id="IPR001447">
    <property type="entry name" value="Arylamine_N-AcTrfase"/>
</dbReference>
<reference evidence="3" key="1">
    <citation type="journal article" date="2019" name="Int. J. Syst. Evol. Microbiol.">
        <title>The Global Catalogue of Microorganisms (GCM) 10K type strain sequencing project: providing services to taxonomists for standard genome sequencing and annotation.</title>
        <authorList>
            <consortium name="The Broad Institute Genomics Platform"/>
            <consortium name="The Broad Institute Genome Sequencing Center for Infectious Disease"/>
            <person name="Wu L."/>
            <person name="Ma J."/>
        </authorList>
    </citation>
    <scope>NUCLEOTIDE SEQUENCE [LARGE SCALE GENOMIC DNA]</scope>
    <source>
        <strain evidence="3">CCUG 52478</strain>
    </source>
</reference>
<dbReference type="Gene3D" id="3.30.2140.10">
    <property type="entry name" value="Arylamine N-acetyltransferase"/>
    <property type="match status" value="1"/>
</dbReference>
<dbReference type="RefSeq" id="WP_367917251.1">
    <property type="nucleotide sequence ID" value="NZ_BAABAC010000003.1"/>
</dbReference>
<dbReference type="InterPro" id="IPR038765">
    <property type="entry name" value="Papain-like_cys_pep_sf"/>
</dbReference>
<comment type="caution">
    <text evidence="2">The sequence shown here is derived from an EMBL/GenBank/DDBJ whole genome shotgun (WGS) entry which is preliminary data.</text>
</comment>
<evidence type="ECO:0000313" key="3">
    <source>
        <dbReference type="Proteomes" id="UP001597229"/>
    </source>
</evidence>
<dbReference type="Proteomes" id="UP001597229">
    <property type="component" value="Unassembled WGS sequence"/>
</dbReference>
<accession>A0ABW3W6E4</accession>
<proteinExistence type="inferred from homology"/>
<dbReference type="EMBL" id="JBHTLX010000028">
    <property type="protein sequence ID" value="MFD1250675.1"/>
    <property type="molecule type" value="Genomic_DNA"/>
</dbReference>
<organism evidence="2 3">
    <name type="scientific">Nocardioides ginsengisoli</name>
    <dbReference type="NCBI Taxonomy" id="363868"/>
    <lineage>
        <taxon>Bacteria</taxon>
        <taxon>Bacillati</taxon>
        <taxon>Actinomycetota</taxon>
        <taxon>Actinomycetes</taxon>
        <taxon>Propionibacteriales</taxon>
        <taxon>Nocardioidaceae</taxon>
        <taxon>Nocardioides</taxon>
    </lineage>
</organism>
<sequence>MFASLPELSQEVREAYLARLGVAAEPPSVAALHHLVRRHAERVPYETIWIHAGEAWDIDAGTAAARIALQSRGGYCYHLNGALGLLLTSLGYAVRGHVGGVHGADGPDPAAMGNHLVLTVDGLPNDDNPTGTWYVDAGLGDALHGPLPLRAGPHPQPPFALSLEQDGDPTTWHLTHDPRGGFRGMTWSTADARPSDFEAKHRWLSTAPESGFVQVAMAEKRDATGVDVVRGLVLSRIGDDDRVDEPVTDRGAWFGLLADVFDLRLDAMASEARDRLWDGVLAAHRRWEAAQATT</sequence>
<dbReference type="Pfam" id="PF00797">
    <property type="entry name" value="Acetyltransf_2"/>
    <property type="match status" value="1"/>
</dbReference>
<gene>
    <name evidence="2" type="ORF">ACFQ3F_22995</name>
</gene>
<dbReference type="PANTHER" id="PTHR11786">
    <property type="entry name" value="N-HYDROXYARYLAMINE O-ACETYLTRANSFERASE"/>
    <property type="match status" value="1"/>
</dbReference>
<evidence type="ECO:0000313" key="2">
    <source>
        <dbReference type="EMBL" id="MFD1250675.1"/>
    </source>
</evidence>
<protein>
    <submittedName>
        <fullName evidence="2">Arylamine N-acetyltransferase</fullName>
    </submittedName>
</protein>
<name>A0ABW3W6E4_9ACTN</name>
<comment type="similarity">
    <text evidence="1">Belongs to the arylamine N-acetyltransferase family.</text>
</comment>
<dbReference type="Gene3D" id="2.40.128.150">
    <property type="entry name" value="Cysteine proteinases"/>
    <property type="match status" value="1"/>
</dbReference>
<dbReference type="SUPFAM" id="SSF54001">
    <property type="entry name" value="Cysteine proteinases"/>
    <property type="match status" value="1"/>
</dbReference>
<dbReference type="PANTHER" id="PTHR11786:SF0">
    <property type="entry name" value="ARYLAMINE N-ACETYLTRANSFERASE 4-RELATED"/>
    <property type="match status" value="1"/>
</dbReference>
<keyword evidence="3" id="KW-1185">Reference proteome</keyword>
<evidence type="ECO:0000256" key="1">
    <source>
        <dbReference type="ARBA" id="ARBA00006547"/>
    </source>
</evidence>